<dbReference type="EMBL" id="KN818264">
    <property type="protein sequence ID" value="KIL63018.1"/>
    <property type="molecule type" value="Genomic_DNA"/>
</dbReference>
<dbReference type="Proteomes" id="UP000054549">
    <property type="component" value="Unassembled WGS sequence"/>
</dbReference>
<evidence type="ECO:0000259" key="1">
    <source>
        <dbReference type="Pfam" id="PF07714"/>
    </source>
</evidence>
<dbReference type="InParanoid" id="A0A0C2X2V5"/>
<evidence type="ECO:0000313" key="2">
    <source>
        <dbReference type="EMBL" id="KIL63018.1"/>
    </source>
</evidence>
<sequence length="95" mass="11405">MTRLSAEEVHQRNIFILGCTFYELYFNVELEQYRDIIYQSQFEDDMIQLQGPEPPSEPEISDELWQVIRRCYAADPKSRPTIQEVVQEMESWKID</sequence>
<dbReference type="HOGENOM" id="CLU_2319813_0_0_1"/>
<accession>A0A0C2X2V5</accession>
<gene>
    <name evidence="2" type="ORF">M378DRAFT_737331</name>
</gene>
<keyword evidence="3" id="KW-1185">Reference proteome</keyword>
<dbReference type="InterPro" id="IPR001245">
    <property type="entry name" value="Ser-Thr/Tyr_kinase_cat_dom"/>
</dbReference>
<proteinExistence type="predicted"/>
<name>A0A0C2X2V5_AMAMK</name>
<dbReference type="OrthoDB" id="4760524at2759"/>
<reference evidence="2 3" key="1">
    <citation type="submission" date="2014-04" db="EMBL/GenBank/DDBJ databases">
        <title>Evolutionary Origins and Diversification of the Mycorrhizal Mutualists.</title>
        <authorList>
            <consortium name="DOE Joint Genome Institute"/>
            <consortium name="Mycorrhizal Genomics Consortium"/>
            <person name="Kohler A."/>
            <person name="Kuo A."/>
            <person name="Nagy L.G."/>
            <person name="Floudas D."/>
            <person name="Copeland A."/>
            <person name="Barry K.W."/>
            <person name="Cichocki N."/>
            <person name="Veneault-Fourrey C."/>
            <person name="LaButti K."/>
            <person name="Lindquist E.A."/>
            <person name="Lipzen A."/>
            <person name="Lundell T."/>
            <person name="Morin E."/>
            <person name="Murat C."/>
            <person name="Riley R."/>
            <person name="Ohm R."/>
            <person name="Sun H."/>
            <person name="Tunlid A."/>
            <person name="Henrissat B."/>
            <person name="Grigoriev I.V."/>
            <person name="Hibbett D.S."/>
            <person name="Martin F."/>
        </authorList>
    </citation>
    <scope>NUCLEOTIDE SEQUENCE [LARGE SCALE GENOMIC DNA]</scope>
    <source>
        <strain evidence="2 3">Koide BX008</strain>
    </source>
</reference>
<organism evidence="2 3">
    <name type="scientific">Amanita muscaria (strain Koide BX008)</name>
    <dbReference type="NCBI Taxonomy" id="946122"/>
    <lineage>
        <taxon>Eukaryota</taxon>
        <taxon>Fungi</taxon>
        <taxon>Dikarya</taxon>
        <taxon>Basidiomycota</taxon>
        <taxon>Agaricomycotina</taxon>
        <taxon>Agaricomycetes</taxon>
        <taxon>Agaricomycetidae</taxon>
        <taxon>Agaricales</taxon>
        <taxon>Pluteineae</taxon>
        <taxon>Amanitaceae</taxon>
        <taxon>Amanita</taxon>
    </lineage>
</organism>
<protein>
    <recommendedName>
        <fullName evidence="1">Serine-threonine/tyrosine-protein kinase catalytic domain-containing protein</fullName>
    </recommendedName>
</protein>
<dbReference type="SUPFAM" id="SSF56112">
    <property type="entry name" value="Protein kinase-like (PK-like)"/>
    <property type="match status" value="1"/>
</dbReference>
<dbReference type="InterPro" id="IPR011009">
    <property type="entry name" value="Kinase-like_dom_sf"/>
</dbReference>
<dbReference type="Gene3D" id="1.10.510.10">
    <property type="entry name" value="Transferase(Phosphotransferase) domain 1"/>
    <property type="match status" value="1"/>
</dbReference>
<dbReference type="Pfam" id="PF07714">
    <property type="entry name" value="PK_Tyr_Ser-Thr"/>
    <property type="match status" value="1"/>
</dbReference>
<dbReference type="AlphaFoldDB" id="A0A0C2X2V5"/>
<feature type="domain" description="Serine-threonine/tyrosine-protein kinase catalytic" evidence="1">
    <location>
        <begin position="13"/>
        <end position="89"/>
    </location>
</feature>
<evidence type="ECO:0000313" key="3">
    <source>
        <dbReference type="Proteomes" id="UP000054549"/>
    </source>
</evidence>
<dbReference type="GO" id="GO:0004672">
    <property type="term" value="F:protein kinase activity"/>
    <property type="evidence" value="ECO:0007669"/>
    <property type="project" value="InterPro"/>
</dbReference>